<dbReference type="EMBL" id="LK023335">
    <property type="protein sequence ID" value="CDS10441.1"/>
    <property type="molecule type" value="Genomic_DNA"/>
</dbReference>
<sequence length="258" mass="27962">MMDQSTSEFMRHSSFIMTTLPPTTSQTTLQGTSSPVVTAFLSMEICCARVSDEVQTLLGYYPQELAHRPLYSFIAPTSSETLARLHRVLLDNVTHVASSVDATWQRTPPTERTTSEKFFSTHPDTLTAIANGSQTVADILWMKRNDGSLEALQAQFYLGGGLGADLYQPSTLGSLYIICLLSRPTRPTASVFVSNPSPTHIVTTATTNTTTTTTSTDTPPSPVLLTNPTAFAQQTLLSSPSNQSNNSTSFMRVDALLS</sequence>
<accession>A0A077WS34</accession>
<dbReference type="SUPFAM" id="SSF55785">
    <property type="entry name" value="PYP-like sensor domain (PAS domain)"/>
    <property type="match status" value="1"/>
</dbReference>
<dbReference type="Gene3D" id="3.30.450.20">
    <property type="entry name" value="PAS domain"/>
    <property type="match status" value="1"/>
</dbReference>
<gene>
    <name evidence="2" type="ORF">LRAMOSA03117</name>
</gene>
<dbReference type="PROSITE" id="PS50112">
    <property type="entry name" value="PAS"/>
    <property type="match status" value="1"/>
</dbReference>
<organism evidence="2">
    <name type="scientific">Lichtheimia ramosa</name>
    <dbReference type="NCBI Taxonomy" id="688394"/>
    <lineage>
        <taxon>Eukaryota</taxon>
        <taxon>Fungi</taxon>
        <taxon>Fungi incertae sedis</taxon>
        <taxon>Mucoromycota</taxon>
        <taxon>Mucoromycotina</taxon>
        <taxon>Mucoromycetes</taxon>
        <taxon>Mucorales</taxon>
        <taxon>Lichtheimiaceae</taxon>
        <taxon>Lichtheimia</taxon>
    </lineage>
</organism>
<dbReference type="OrthoDB" id="1555531at2759"/>
<dbReference type="InterPro" id="IPR035965">
    <property type="entry name" value="PAS-like_dom_sf"/>
</dbReference>
<name>A0A077WS34_9FUNG</name>
<feature type="domain" description="PAS" evidence="1">
    <location>
        <begin position="50"/>
        <end position="93"/>
    </location>
</feature>
<evidence type="ECO:0000313" key="2">
    <source>
        <dbReference type="EMBL" id="CDS10441.1"/>
    </source>
</evidence>
<evidence type="ECO:0000259" key="1">
    <source>
        <dbReference type="PROSITE" id="PS50112"/>
    </source>
</evidence>
<dbReference type="AlphaFoldDB" id="A0A077WS34"/>
<reference evidence="2" key="1">
    <citation type="journal article" date="2014" name="Genome Announc.">
        <title>De novo whole-genome sequence and genome annotation of Lichtheimia ramosa.</title>
        <authorList>
            <person name="Linde J."/>
            <person name="Schwartze V."/>
            <person name="Binder U."/>
            <person name="Lass-Florl C."/>
            <person name="Voigt K."/>
            <person name="Horn F."/>
        </authorList>
    </citation>
    <scope>NUCLEOTIDE SEQUENCE</scope>
    <source>
        <strain evidence="2">JMRC FSU:6197</strain>
    </source>
</reference>
<dbReference type="InterPro" id="IPR000014">
    <property type="entry name" value="PAS"/>
</dbReference>
<protein>
    <recommendedName>
        <fullName evidence="1">PAS domain-containing protein</fullName>
    </recommendedName>
</protein>
<proteinExistence type="predicted"/>